<sequence length="222" mass="25401">MRYVVAICACLCALIIVTNSAYNATSTRQALQQQAAILQEQLIATQIQLTQSKRNERKVRAELSLEQASQQQNKVQINQLTAELISLRKELLVYQTIMAPELVNSGLSLLNWQLSGLGEQRYQFTFLLYQATQVKEINQGRLSLTLFGTLNQQNTQLDLLALSEFEDSPTNFKFHYFQLFEGEFKLPDGFVAEQIALEAVKPTLKWQKFEQLTQTIPWQPIN</sequence>
<organism evidence="3 4">
    <name type="scientific">Pseudoalteromonas ulvae</name>
    <dbReference type="NCBI Taxonomy" id="107327"/>
    <lineage>
        <taxon>Bacteria</taxon>
        <taxon>Pseudomonadati</taxon>
        <taxon>Pseudomonadota</taxon>
        <taxon>Gammaproteobacteria</taxon>
        <taxon>Alteromonadales</taxon>
        <taxon>Pseudoalteromonadaceae</taxon>
        <taxon>Pseudoalteromonas</taxon>
    </lineage>
</organism>
<comment type="caution">
    <text evidence="3">The sequence shown here is derived from an EMBL/GenBank/DDBJ whole genome shotgun (WGS) entry which is preliminary data.</text>
</comment>
<dbReference type="InterPro" id="IPR046703">
    <property type="entry name" value="DUF6776"/>
</dbReference>
<evidence type="ECO:0000313" key="3">
    <source>
        <dbReference type="EMBL" id="OUL59146.1"/>
    </source>
</evidence>
<evidence type="ECO:0000256" key="2">
    <source>
        <dbReference type="SAM" id="SignalP"/>
    </source>
</evidence>
<dbReference type="AlphaFoldDB" id="A0A244CUN1"/>
<dbReference type="Pfam" id="PF20567">
    <property type="entry name" value="DUF6776"/>
    <property type="match status" value="1"/>
</dbReference>
<protein>
    <recommendedName>
        <fullName evidence="5">DUF3251 domain-containing protein</fullName>
    </recommendedName>
</protein>
<reference evidence="3 4" key="1">
    <citation type="submission" date="2017-02" db="EMBL/GenBank/DDBJ databases">
        <title>Pseudoalteromonas ulvae TC14 Genome.</title>
        <authorList>
            <person name="Molmeret M."/>
        </authorList>
    </citation>
    <scope>NUCLEOTIDE SEQUENCE [LARGE SCALE GENOMIC DNA]</scope>
    <source>
        <strain evidence="3">TC14</strain>
    </source>
</reference>
<dbReference type="EMBL" id="MWPV01000001">
    <property type="protein sequence ID" value="OUL59146.1"/>
    <property type="molecule type" value="Genomic_DNA"/>
</dbReference>
<keyword evidence="1" id="KW-0175">Coiled coil</keyword>
<feature type="coiled-coil region" evidence="1">
    <location>
        <begin position="28"/>
        <end position="90"/>
    </location>
</feature>
<proteinExistence type="predicted"/>
<evidence type="ECO:0008006" key="5">
    <source>
        <dbReference type="Google" id="ProtNLM"/>
    </source>
</evidence>
<feature type="chain" id="PRO_5013009625" description="DUF3251 domain-containing protein" evidence="2">
    <location>
        <begin position="24"/>
        <end position="222"/>
    </location>
</feature>
<evidence type="ECO:0000313" key="4">
    <source>
        <dbReference type="Proteomes" id="UP000194841"/>
    </source>
</evidence>
<gene>
    <name evidence="3" type="ORF">B1199_02385</name>
</gene>
<evidence type="ECO:0000256" key="1">
    <source>
        <dbReference type="SAM" id="Coils"/>
    </source>
</evidence>
<keyword evidence="4" id="KW-1185">Reference proteome</keyword>
<feature type="signal peptide" evidence="2">
    <location>
        <begin position="1"/>
        <end position="23"/>
    </location>
</feature>
<name>A0A244CUN1_PSEDV</name>
<dbReference type="Proteomes" id="UP000194841">
    <property type="component" value="Unassembled WGS sequence"/>
</dbReference>
<accession>A0A244CUN1</accession>
<keyword evidence="2" id="KW-0732">Signal</keyword>